<evidence type="ECO:0000313" key="2">
    <source>
        <dbReference type="Proteomes" id="UP000832097"/>
    </source>
</evidence>
<dbReference type="RefSeq" id="WP_243553751.1">
    <property type="nucleotide sequence ID" value="NZ_CP094528.1"/>
</dbReference>
<name>A0ABY4BUD1_9MICO</name>
<gene>
    <name evidence="1" type="ORF">MTO99_11535</name>
</gene>
<sequence>MATHGFTVTVGSDGGLASGDLPSAQAATYNLALFTCEASYPLDPKYNAPLNESQRRFLYDYLSNELVDCLEEEGFDIGSPPSWQQFTESLDGESMWSPFNELSGISPRRFHEVSEACPQIPTGLYG</sequence>
<keyword evidence="2" id="KW-1185">Reference proteome</keyword>
<organism evidence="1 2">
    <name type="scientific">Agromyces larvae</name>
    <dbReference type="NCBI Taxonomy" id="2929802"/>
    <lineage>
        <taxon>Bacteria</taxon>
        <taxon>Bacillati</taxon>
        <taxon>Actinomycetota</taxon>
        <taxon>Actinomycetes</taxon>
        <taxon>Micrococcales</taxon>
        <taxon>Microbacteriaceae</taxon>
        <taxon>Agromyces</taxon>
    </lineage>
</organism>
<evidence type="ECO:0000313" key="1">
    <source>
        <dbReference type="EMBL" id="UOE42822.1"/>
    </source>
</evidence>
<dbReference type="Proteomes" id="UP000832097">
    <property type="component" value="Chromosome"/>
</dbReference>
<proteinExistence type="predicted"/>
<dbReference type="EMBL" id="CP094528">
    <property type="protein sequence ID" value="UOE42822.1"/>
    <property type="molecule type" value="Genomic_DNA"/>
</dbReference>
<protein>
    <submittedName>
        <fullName evidence="1">Uncharacterized protein</fullName>
    </submittedName>
</protein>
<reference evidence="1 2" key="1">
    <citation type="submission" date="2022-03" db="EMBL/GenBank/DDBJ databases">
        <title>Mucilaginibacter sp. isolated from the gut of Protaetia brevitarsis seulensis larvae.</title>
        <authorList>
            <person name="Won M."/>
            <person name="Kim S.-J."/>
            <person name="Kwon S.-W."/>
        </authorList>
    </citation>
    <scope>NUCLEOTIDE SEQUENCE [LARGE SCALE GENOMIC DNA]</scope>
    <source>
        <strain evidence="1 2">CFWR-12</strain>
    </source>
</reference>
<accession>A0ABY4BUD1</accession>